<evidence type="ECO:0000256" key="6">
    <source>
        <dbReference type="ARBA" id="ARBA00022845"/>
    </source>
</evidence>
<dbReference type="GO" id="GO:0003729">
    <property type="term" value="F:mRNA binding"/>
    <property type="evidence" value="ECO:0007669"/>
    <property type="project" value="TreeGrafter"/>
</dbReference>
<evidence type="ECO:0000256" key="4">
    <source>
        <dbReference type="ARBA" id="ARBA00022574"/>
    </source>
</evidence>
<proteinExistence type="inferred from homology"/>
<dbReference type="GO" id="GO:0000049">
    <property type="term" value="F:tRNA binding"/>
    <property type="evidence" value="ECO:0007669"/>
    <property type="project" value="TreeGrafter"/>
</dbReference>
<dbReference type="AlphaFoldDB" id="A0A7S4LBD6"/>
<dbReference type="InterPro" id="IPR013979">
    <property type="entry name" value="TIF_beta_prop-like"/>
</dbReference>
<dbReference type="Gene3D" id="2.130.10.10">
    <property type="entry name" value="YVTN repeat-like/Quinoprotein amine dehydrogenase"/>
    <property type="match status" value="2"/>
</dbReference>
<keyword evidence="5" id="KW-0677">Repeat</keyword>
<dbReference type="PANTHER" id="PTHR13227:SF0">
    <property type="entry name" value="EUKARYOTIC TRANSLATION INITIATION FACTOR 2A"/>
    <property type="match status" value="1"/>
</dbReference>
<dbReference type="SUPFAM" id="SSF82171">
    <property type="entry name" value="DPP6 N-terminal domain-like"/>
    <property type="match status" value="1"/>
</dbReference>
<dbReference type="EMBL" id="HBJA01084233">
    <property type="protein sequence ID" value="CAE0818186.1"/>
    <property type="molecule type" value="Transcribed_RNA"/>
</dbReference>
<evidence type="ECO:0000256" key="1">
    <source>
        <dbReference type="ARBA" id="ARBA00009573"/>
    </source>
</evidence>
<feature type="compositionally biased region" description="Low complexity" evidence="8">
    <location>
        <begin position="30"/>
        <end position="42"/>
    </location>
</feature>
<dbReference type="InterPro" id="IPR011387">
    <property type="entry name" value="TIF2A"/>
</dbReference>
<dbReference type="InterPro" id="IPR015943">
    <property type="entry name" value="WD40/YVTN_repeat-like_dom_sf"/>
</dbReference>
<dbReference type="GO" id="GO:0003743">
    <property type="term" value="F:translation initiation factor activity"/>
    <property type="evidence" value="ECO:0007669"/>
    <property type="project" value="UniProtKB-KW"/>
</dbReference>
<sequence>MGKKKTKNPENSGDAPPKEGQQQQPANGASSPKTPQSPTSPTEGKKGKNEPAGPPPPLRFVCRGRGLVQGFGGPEWGPVEGYDLPPCDEVDVCMSPDGTMLVAPDHKADCVNVCDAFTGQVKLSIPEGKVLNFAVSPKNTYVVTFRRHEKDDQPNLKVWEIATGQEVRSIQQNRWPALTWTSDEAYCIRQTNNGLQCLNNATWAAEKETSKLENPKVEAVAMSPGLPPYVAVFTPAHKGQPGHVKVYKAPNLVDDVVQKTMFKADSCDIYWNNPGTAVIVNCKTDSDSTGKSYYGESMVYLMLPKQKESMNIMTGKTGERVHDIAWAPNGNEFILVFGEMPQNKATLFNMKAEPLFEFGTGPKNTVAWAPNSRFIALCGFGNLAGDIQFWDRWKLDKGKMAGCKLNSCTTHAWSMDSRSFVCGVTSPRMKVDNKITVFKHNGQQLFTTPFPNELYQVCHKPEKGKLFPNRDPSPPPAGAKAAEEAAAPAVYKARGSSGLSAMLRKEREGGGSSSGSGAIKSGYQAEYIPGMPPPKPAAKKGKGGKK</sequence>
<dbReference type="PANTHER" id="PTHR13227">
    <property type="entry name" value="EUKARYOTIC TRANSLATION INITIATION FACTOR 2A"/>
    <property type="match status" value="1"/>
</dbReference>
<evidence type="ECO:0000259" key="9">
    <source>
        <dbReference type="Pfam" id="PF08662"/>
    </source>
</evidence>
<accession>A0A7S4LBD6</accession>
<feature type="compositionally biased region" description="Basic residues" evidence="8">
    <location>
        <begin position="537"/>
        <end position="546"/>
    </location>
</feature>
<dbReference type="GO" id="GO:0022627">
    <property type="term" value="C:cytosolic small ribosomal subunit"/>
    <property type="evidence" value="ECO:0007669"/>
    <property type="project" value="TreeGrafter"/>
</dbReference>
<keyword evidence="7" id="KW-0648">Protein biosynthesis</keyword>
<protein>
    <recommendedName>
        <fullName evidence="2">Eukaryotic translation initiation factor 2A</fullName>
    </recommendedName>
</protein>
<name>A0A7S4LBD6_9EUGL</name>
<reference evidence="10" key="1">
    <citation type="submission" date="2021-01" db="EMBL/GenBank/DDBJ databases">
        <authorList>
            <person name="Corre E."/>
            <person name="Pelletier E."/>
            <person name="Niang G."/>
            <person name="Scheremetjew M."/>
            <person name="Finn R."/>
            <person name="Kale V."/>
            <person name="Holt S."/>
            <person name="Cochrane G."/>
            <person name="Meng A."/>
            <person name="Brown T."/>
            <person name="Cohen L."/>
        </authorList>
    </citation>
    <scope>NUCLEOTIDE SEQUENCE</scope>
    <source>
        <strain evidence="10">CCMP1594</strain>
    </source>
</reference>
<dbReference type="Pfam" id="PF08662">
    <property type="entry name" value="eIF2A"/>
    <property type="match status" value="1"/>
</dbReference>
<evidence type="ECO:0000256" key="2">
    <source>
        <dbReference type="ARBA" id="ARBA00013819"/>
    </source>
</evidence>
<evidence type="ECO:0000256" key="8">
    <source>
        <dbReference type="SAM" id="MobiDB-lite"/>
    </source>
</evidence>
<dbReference type="GO" id="GO:0043022">
    <property type="term" value="F:ribosome binding"/>
    <property type="evidence" value="ECO:0007669"/>
    <property type="project" value="TreeGrafter"/>
</dbReference>
<evidence type="ECO:0000256" key="7">
    <source>
        <dbReference type="ARBA" id="ARBA00022917"/>
    </source>
</evidence>
<evidence type="ECO:0000256" key="3">
    <source>
        <dbReference type="ARBA" id="ARBA00022540"/>
    </source>
</evidence>
<keyword evidence="3" id="KW-0396">Initiation factor</keyword>
<feature type="region of interest" description="Disordered" evidence="8">
    <location>
        <begin position="1"/>
        <end position="61"/>
    </location>
</feature>
<evidence type="ECO:0000256" key="5">
    <source>
        <dbReference type="ARBA" id="ARBA00022737"/>
    </source>
</evidence>
<comment type="similarity">
    <text evidence="1">Belongs to the WD repeat EIF2A family.</text>
</comment>
<feature type="region of interest" description="Disordered" evidence="8">
    <location>
        <begin position="465"/>
        <end position="546"/>
    </location>
</feature>
<organism evidence="10">
    <name type="scientific">Eutreptiella gymnastica</name>
    <dbReference type="NCBI Taxonomy" id="73025"/>
    <lineage>
        <taxon>Eukaryota</taxon>
        <taxon>Discoba</taxon>
        <taxon>Euglenozoa</taxon>
        <taxon>Euglenida</taxon>
        <taxon>Spirocuta</taxon>
        <taxon>Euglenophyceae</taxon>
        <taxon>Eutreptiales</taxon>
        <taxon>Eutreptiaceae</taxon>
        <taxon>Eutreptiella</taxon>
    </lineage>
</organism>
<feature type="domain" description="Translation initiation factor beta propellor-like" evidence="9">
    <location>
        <begin position="259"/>
        <end position="457"/>
    </location>
</feature>
<evidence type="ECO:0000313" key="10">
    <source>
        <dbReference type="EMBL" id="CAE0818186.1"/>
    </source>
</evidence>
<keyword evidence="6" id="KW-0810">Translation regulation</keyword>
<dbReference type="GO" id="GO:0006417">
    <property type="term" value="P:regulation of translation"/>
    <property type="evidence" value="ECO:0007669"/>
    <property type="project" value="UniProtKB-KW"/>
</dbReference>
<keyword evidence="4" id="KW-0853">WD repeat</keyword>
<gene>
    <name evidence="10" type="ORF">EGYM00163_LOCUS29354</name>
</gene>
<feature type="compositionally biased region" description="Polar residues" evidence="8">
    <location>
        <begin position="20"/>
        <end position="29"/>
    </location>
</feature>
<feature type="compositionally biased region" description="Low complexity" evidence="8">
    <location>
        <begin position="478"/>
        <end position="489"/>
    </location>
</feature>